<dbReference type="InterPro" id="IPR013766">
    <property type="entry name" value="Thioredoxin_domain"/>
</dbReference>
<feature type="site" description="Deprotonates C-terminal active site Cys" evidence="8">
    <location>
        <position position="26"/>
    </location>
</feature>
<feature type="domain" description="Thioredoxin" evidence="10">
    <location>
        <begin position="1"/>
        <end position="108"/>
    </location>
</feature>
<dbReference type="OrthoDB" id="9790390at2"/>
<proteinExistence type="inferred from homology"/>
<evidence type="ECO:0000256" key="6">
    <source>
        <dbReference type="NCBIfam" id="TIGR01068"/>
    </source>
</evidence>
<dbReference type="PIRSF" id="PIRSF000077">
    <property type="entry name" value="Thioredoxin"/>
    <property type="match status" value="1"/>
</dbReference>
<evidence type="ECO:0000256" key="5">
    <source>
        <dbReference type="ARBA" id="ARBA00023284"/>
    </source>
</evidence>
<evidence type="ECO:0000256" key="9">
    <source>
        <dbReference type="PIRSR" id="PIRSR000077-4"/>
    </source>
</evidence>
<comment type="caution">
    <text evidence="11">The sequence shown here is derived from an EMBL/GenBank/DDBJ whole genome shotgun (WGS) entry which is preliminary data.</text>
</comment>
<dbReference type="GO" id="GO:0015035">
    <property type="term" value="F:protein-disulfide reductase activity"/>
    <property type="evidence" value="ECO:0007669"/>
    <property type="project" value="UniProtKB-UniRule"/>
</dbReference>
<feature type="site" description="Contributes to redox potential value" evidence="8">
    <location>
        <position position="33"/>
    </location>
</feature>
<dbReference type="GO" id="GO:0045454">
    <property type="term" value="P:cell redox homeostasis"/>
    <property type="evidence" value="ECO:0007669"/>
    <property type="project" value="TreeGrafter"/>
</dbReference>
<dbReference type="FunFam" id="3.40.30.10:FF:000001">
    <property type="entry name" value="Thioredoxin"/>
    <property type="match status" value="1"/>
</dbReference>
<evidence type="ECO:0000256" key="1">
    <source>
        <dbReference type="ARBA" id="ARBA00008987"/>
    </source>
</evidence>
<dbReference type="PROSITE" id="PS51352">
    <property type="entry name" value="THIOREDOXIN_2"/>
    <property type="match status" value="1"/>
</dbReference>
<evidence type="ECO:0000256" key="3">
    <source>
        <dbReference type="ARBA" id="ARBA00022982"/>
    </source>
</evidence>
<feature type="disulfide bond" description="Redox-active" evidence="9">
    <location>
        <begin position="32"/>
        <end position="35"/>
    </location>
</feature>
<dbReference type="EMBL" id="LWQS01000061">
    <property type="protein sequence ID" value="OAN44916.1"/>
    <property type="molecule type" value="Genomic_DNA"/>
</dbReference>
<dbReference type="AlphaFoldDB" id="A0A178M8R2"/>
<protein>
    <recommendedName>
        <fullName evidence="6 7">Thioredoxin</fullName>
    </recommendedName>
</protein>
<accession>A0A178M8R2</accession>
<sequence>MAKPIVVNDSDFAEKVLQSSTPVVVDFWAPWCGPCRVIAPILDKLANEYEGRLTIAKVNTDDNVRYASQLGIQGIPTLVIFKNGKEVGRLIGARPEAMYREIFDKVLAMA</sequence>
<dbReference type="PROSITE" id="PS00194">
    <property type="entry name" value="THIOREDOXIN_1"/>
    <property type="match status" value="1"/>
</dbReference>
<evidence type="ECO:0000256" key="8">
    <source>
        <dbReference type="PIRSR" id="PIRSR000077-1"/>
    </source>
</evidence>
<dbReference type="STRING" id="1707952.A6A03_15720"/>
<dbReference type="PANTHER" id="PTHR45663:SF11">
    <property type="entry name" value="GEO12009P1"/>
    <property type="match status" value="1"/>
</dbReference>
<comment type="similarity">
    <text evidence="1 7">Belongs to the thioredoxin family.</text>
</comment>
<reference evidence="11 12" key="1">
    <citation type="submission" date="2016-04" db="EMBL/GenBank/DDBJ databases">
        <title>Chloroflexus islandicus sp. nov., a thermophilic filamentous anoxygenic phototrophic bacterium from geyser Strokkur (Iceland).</title>
        <authorList>
            <person name="Gaisin V.A."/>
            <person name="Kalashnikov A.M."/>
            <person name="Sukhacheva M.V."/>
            <person name="Grouzdev D.S."/>
            <person name="Ivanov T.M."/>
            <person name="Kuznetsov B."/>
            <person name="Gorlenko V.M."/>
        </authorList>
    </citation>
    <scope>NUCLEOTIDE SEQUENCE [LARGE SCALE GENOMIC DNA]</scope>
    <source>
        <strain evidence="12">isl-2</strain>
    </source>
</reference>
<name>A0A178M8R2_9CHLR</name>
<evidence type="ECO:0000259" key="10">
    <source>
        <dbReference type="PROSITE" id="PS51352"/>
    </source>
</evidence>
<dbReference type="Proteomes" id="UP000078287">
    <property type="component" value="Unassembled WGS sequence"/>
</dbReference>
<dbReference type="RefSeq" id="WP_066788653.1">
    <property type="nucleotide sequence ID" value="NZ_LWQS01000061.1"/>
</dbReference>
<keyword evidence="12" id="KW-1185">Reference proteome</keyword>
<keyword evidence="5 9" id="KW-0676">Redox-active center</keyword>
<gene>
    <name evidence="11" type="ORF">A6A03_15720</name>
</gene>
<feature type="active site" description="Nucleophile" evidence="8">
    <location>
        <position position="35"/>
    </location>
</feature>
<organism evidence="11 12">
    <name type="scientific">Chloroflexus islandicus</name>
    <dbReference type="NCBI Taxonomy" id="1707952"/>
    <lineage>
        <taxon>Bacteria</taxon>
        <taxon>Bacillati</taxon>
        <taxon>Chloroflexota</taxon>
        <taxon>Chloroflexia</taxon>
        <taxon>Chloroflexales</taxon>
        <taxon>Chloroflexineae</taxon>
        <taxon>Chloroflexaceae</taxon>
        <taxon>Chloroflexus</taxon>
    </lineage>
</organism>
<keyword evidence="2" id="KW-0813">Transport</keyword>
<evidence type="ECO:0000313" key="11">
    <source>
        <dbReference type="EMBL" id="OAN44916.1"/>
    </source>
</evidence>
<evidence type="ECO:0000256" key="7">
    <source>
        <dbReference type="PIRNR" id="PIRNR000077"/>
    </source>
</evidence>
<dbReference type="PANTHER" id="PTHR45663">
    <property type="entry name" value="GEO12009P1"/>
    <property type="match status" value="1"/>
</dbReference>
<dbReference type="Gene3D" id="3.40.30.10">
    <property type="entry name" value="Glutaredoxin"/>
    <property type="match status" value="1"/>
</dbReference>
<feature type="active site" description="Nucleophile" evidence="8">
    <location>
        <position position="32"/>
    </location>
</feature>
<dbReference type="CDD" id="cd02947">
    <property type="entry name" value="TRX_family"/>
    <property type="match status" value="1"/>
</dbReference>
<dbReference type="InterPro" id="IPR036249">
    <property type="entry name" value="Thioredoxin-like_sf"/>
</dbReference>
<evidence type="ECO:0000313" key="12">
    <source>
        <dbReference type="Proteomes" id="UP000078287"/>
    </source>
</evidence>
<dbReference type="NCBIfam" id="TIGR01068">
    <property type="entry name" value="thioredoxin"/>
    <property type="match status" value="1"/>
</dbReference>
<keyword evidence="3" id="KW-0249">Electron transport</keyword>
<dbReference type="GO" id="GO:0005829">
    <property type="term" value="C:cytosol"/>
    <property type="evidence" value="ECO:0007669"/>
    <property type="project" value="TreeGrafter"/>
</dbReference>
<dbReference type="InterPro" id="IPR017937">
    <property type="entry name" value="Thioredoxin_CS"/>
</dbReference>
<evidence type="ECO:0000256" key="4">
    <source>
        <dbReference type="ARBA" id="ARBA00023157"/>
    </source>
</evidence>
<feature type="site" description="Contributes to redox potential value" evidence="8">
    <location>
        <position position="34"/>
    </location>
</feature>
<dbReference type="InterPro" id="IPR005746">
    <property type="entry name" value="Thioredoxin"/>
</dbReference>
<dbReference type="PRINTS" id="PR00421">
    <property type="entry name" value="THIOREDOXIN"/>
</dbReference>
<dbReference type="SUPFAM" id="SSF52833">
    <property type="entry name" value="Thioredoxin-like"/>
    <property type="match status" value="1"/>
</dbReference>
<dbReference type="Pfam" id="PF00085">
    <property type="entry name" value="Thioredoxin"/>
    <property type="match status" value="1"/>
</dbReference>
<keyword evidence="4 9" id="KW-1015">Disulfide bond</keyword>
<evidence type="ECO:0000256" key="2">
    <source>
        <dbReference type="ARBA" id="ARBA00022448"/>
    </source>
</evidence>